<dbReference type="InterPro" id="IPR001789">
    <property type="entry name" value="Sig_transdc_resp-reg_receiver"/>
</dbReference>
<dbReference type="PANTHER" id="PTHR43214:SF43">
    <property type="entry name" value="TWO-COMPONENT RESPONSE REGULATOR"/>
    <property type="match status" value="1"/>
</dbReference>
<dbReference type="Gene3D" id="3.40.50.2300">
    <property type="match status" value="1"/>
</dbReference>
<accession>A0ABN1QGT4</accession>
<dbReference type="PROSITE" id="PS50110">
    <property type="entry name" value="RESPONSE_REGULATORY"/>
    <property type="match status" value="1"/>
</dbReference>
<keyword evidence="1" id="KW-0597">Phosphoprotein</keyword>
<sequence>MGFRLAVVDGRTLRRHGLAGVVAQQPDLELVAEASRLAEGRAHLEEHRPDTVVLAAALPDGDGLGLCREIRERHPATGVVVLASSDGDAPLFRAMDAGASAHVPRSAGPAELLAAIRHAAVAPASFTARGLAAVLARRGERERLLSPRELQTLQLMAHGLPIAEIARRMHLSHSTAKTYTARVYDKLGAANRAQALLAALRLGLVEEPAPGAPVPGVPAAAEPAGAPGAARRQTNPTKPRPFVVDHRRAG</sequence>
<dbReference type="EMBL" id="BAAAHH010000003">
    <property type="protein sequence ID" value="GAA0942304.1"/>
    <property type="molecule type" value="Genomic_DNA"/>
</dbReference>
<dbReference type="PANTHER" id="PTHR43214">
    <property type="entry name" value="TWO-COMPONENT RESPONSE REGULATOR"/>
    <property type="match status" value="1"/>
</dbReference>
<evidence type="ECO:0000259" key="5">
    <source>
        <dbReference type="PROSITE" id="PS50043"/>
    </source>
</evidence>
<comment type="caution">
    <text evidence="3">Lacks conserved residue(s) required for the propagation of feature annotation.</text>
</comment>
<dbReference type="InterPro" id="IPR039420">
    <property type="entry name" value="WalR-like"/>
</dbReference>
<dbReference type="RefSeq" id="WP_344237851.1">
    <property type="nucleotide sequence ID" value="NZ_BAAAHH010000003.1"/>
</dbReference>
<evidence type="ECO:0000313" key="7">
    <source>
        <dbReference type="EMBL" id="GAA0942304.1"/>
    </source>
</evidence>
<evidence type="ECO:0000256" key="4">
    <source>
        <dbReference type="SAM" id="MobiDB-lite"/>
    </source>
</evidence>
<reference evidence="7 8" key="1">
    <citation type="journal article" date="2019" name="Int. J. Syst. Evol. Microbiol.">
        <title>The Global Catalogue of Microorganisms (GCM) 10K type strain sequencing project: providing services to taxonomists for standard genome sequencing and annotation.</title>
        <authorList>
            <consortium name="The Broad Institute Genomics Platform"/>
            <consortium name="The Broad Institute Genome Sequencing Center for Infectious Disease"/>
            <person name="Wu L."/>
            <person name="Ma J."/>
        </authorList>
    </citation>
    <scope>NUCLEOTIDE SEQUENCE [LARGE SCALE GENOMIC DNA]</scope>
    <source>
        <strain evidence="7 8">JCM 10696</strain>
    </source>
</reference>
<dbReference type="Pfam" id="PF00196">
    <property type="entry name" value="GerE"/>
    <property type="match status" value="1"/>
</dbReference>
<dbReference type="PROSITE" id="PS50043">
    <property type="entry name" value="HTH_LUXR_2"/>
    <property type="match status" value="1"/>
</dbReference>
<dbReference type="Pfam" id="PF00072">
    <property type="entry name" value="Response_reg"/>
    <property type="match status" value="1"/>
</dbReference>
<feature type="region of interest" description="Disordered" evidence="4">
    <location>
        <begin position="211"/>
        <end position="250"/>
    </location>
</feature>
<proteinExistence type="predicted"/>
<dbReference type="InterPro" id="IPR000792">
    <property type="entry name" value="Tscrpt_reg_LuxR_C"/>
</dbReference>
<evidence type="ECO:0000256" key="1">
    <source>
        <dbReference type="ARBA" id="ARBA00022553"/>
    </source>
</evidence>
<evidence type="ECO:0000313" key="8">
    <source>
        <dbReference type="Proteomes" id="UP001500665"/>
    </source>
</evidence>
<dbReference type="InterPro" id="IPR016032">
    <property type="entry name" value="Sig_transdc_resp-reg_C-effctor"/>
</dbReference>
<dbReference type="SMART" id="SM00448">
    <property type="entry name" value="REC"/>
    <property type="match status" value="1"/>
</dbReference>
<gene>
    <name evidence="7" type="ORF">GCM10009550_13420</name>
</gene>
<feature type="domain" description="HTH luxR-type" evidence="5">
    <location>
        <begin position="138"/>
        <end position="203"/>
    </location>
</feature>
<protein>
    <recommendedName>
        <fullName evidence="9">LuxR family two component transcriptional regulator</fullName>
    </recommendedName>
</protein>
<dbReference type="InterPro" id="IPR011006">
    <property type="entry name" value="CheY-like_superfamily"/>
</dbReference>
<evidence type="ECO:0008006" key="9">
    <source>
        <dbReference type="Google" id="ProtNLM"/>
    </source>
</evidence>
<organism evidence="7 8">
    <name type="scientific">Actinocorallia libanotica</name>
    <dbReference type="NCBI Taxonomy" id="46162"/>
    <lineage>
        <taxon>Bacteria</taxon>
        <taxon>Bacillati</taxon>
        <taxon>Actinomycetota</taxon>
        <taxon>Actinomycetes</taxon>
        <taxon>Streptosporangiales</taxon>
        <taxon>Thermomonosporaceae</taxon>
        <taxon>Actinocorallia</taxon>
    </lineage>
</organism>
<evidence type="ECO:0000259" key="6">
    <source>
        <dbReference type="PROSITE" id="PS50110"/>
    </source>
</evidence>
<evidence type="ECO:0000256" key="3">
    <source>
        <dbReference type="PROSITE-ProRule" id="PRU00169"/>
    </source>
</evidence>
<feature type="domain" description="Response regulatory" evidence="6">
    <location>
        <begin position="4"/>
        <end position="120"/>
    </location>
</feature>
<keyword evidence="2" id="KW-0238">DNA-binding</keyword>
<dbReference type="CDD" id="cd06170">
    <property type="entry name" value="LuxR_C_like"/>
    <property type="match status" value="1"/>
</dbReference>
<feature type="compositionally biased region" description="Low complexity" evidence="4">
    <location>
        <begin position="217"/>
        <end position="230"/>
    </location>
</feature>
<keyword evidence="8" id="KW-1185">Reference proteome</keyword>
<dbReference type="SUPFAM" id="SSF52172">
    <property type="entry name" value="CheY-like"/>
    <property type="match status" value="1"/>
</dbReference>
<dbReference type="InterPro" id="IPR058245">
    <property type="entry name" value="NreC/VraR/RcsB-like_REC"/>
</dbReference>
<dbReference type="PRINTS" id="PR00038">
    <property type="entry name" value="HTHLUXR"/>
</dbReference>
<evidence type="ECO:0000256" key="2">
    <source>
        <dbReference type="ARBA" id="ARBA00023125"/>
    </source>
</evidence>
<dbReference type="CDD" id="cd17535">
    <property type="entry name" value="REC_NarL-like"/>
    <property type="match status" value="1"/>
</dbReference>
<comment type="caution">
    <text evidence="7">The sequence shown here is derived from an EMBL/GenBank/DDBJ whole genome shotgun (WGS) entry which is preliminary data.</text>
</comment>
<dbReference type="Proteomes" id="UP001500665">
    <property type="component" value="Unassembled WGS sequence"/>
</dbReference>
<dbReference type="SMART" id="SM00421">
    <property type="entry name" value="HTH_LUXR"/>
    <property type="match status" value="1"/>
</dbReference>
<dbReference type="SUPFAM" id="SSF46894">
    <property type="entry name" value="C-terminal effector domain of the bipartite response regulators"/>
    <property type="match status" value="1"/>
</dbReference>
<name>A0ABN1QGT4_9ACTN</name>